<dbReference type="Ensembl" id="ENSHHUT00000013768.1">
    <property type="protein sequence ID" value="ENSHHUP00000013332.1"/>
    <property type="gene ID" value="ENSHHUG00000008210.1"/>
</dbReference>
<evidence type="ECO:0000313" key="3">
    <source>
        <dbReference type="Proteomes" id="UP000314982"/>
    </source>
</evidence>
<reference evidence="2" key="2">
    <citation type="submission" date="2025-08" db="UniProtKB">
        <authorList>
            <consortium name="Ensembl"/>
        </authorList>
    </citation>
    <scope>IDENTIFICATION</scope>
</reference>
<dbReference type="Pfam" id="PF07714">
    <property type="entry name" value="PK_Tyr_Ser-Thr"/>
    <property type="match status" value="1"/>
</dbReference>
<name>A0A4W5KBC7_9TELE</name>
<reference evidence="2" key="3">
    <citation type="submission" date="2025-09" db="UniProtKB">
        <authorList>
            <consortium name="Ensembl"/>
        </authorList>
    </citation>
    <scope>IDENTIFICATION</scope>
</reference>
<dbReference type="Proteomes" id="UP000314982">
    <property type="component" value="Unassembled WGS sequence"/>
</dbReference>
<protein>
    <submittedName>
        <fullName evidence="2">Kinase suppressor of ras 1</fullName>
    </submittedName>
</protein>
<dbReference type="GeneTree" id="ENSGT00940000156066"/>
<dbReference type="AlphaFoldDB" id="A0A4W5KBC7"/>
<keyword evidence="3" id="KW-1185">Reference proteome</keyword>
<dbReference type="Gene3D" id="1.10.510.10">
    <property type="entry name" value="Transferase(Phosphotransferase) domain 1"/>
    <property type="match status" value="1"/>
</dbReference>
<proteinExistence type="predicted"/>
<accession>A0A4W5KBC7</accession>
<evidence type="ECO:0000313" key="2">
    <source>
        <dbReference type="Ensembl" id="ENSHHUP00000013332.1"/>
    </source>
</evidence>
<reference evidence="3" key="1">
    <citation type="submission" date="2018-06" db="EMBL/GenBank/DDBJ databases">
        <title>Genome assembly of Danube salmon.</title>
        <authorList>
            <person name="Macqueen D.J."/>
            <person name="Gundappa M.K."/>
        </authorList>
    </citation>
    <scope>NUCLEOTIDE SEQUENCE [LARGE SCALE GENOMIC DNA]</scope>
</reference>
<feature type="domain" description="Serine-threonine/tyrosine-protein kinase catalytic" evidence="1">
    <location>
        <begin position="12"/>
        <end position="90"/>
    </location>
</feature>
<dbReference type="GO" id="GO:0004672">
    <property type="term" value="F:protein kinase activity"/>
    <property type="evidence" value="ECO:0007669"/>
    <property type="project" value="InterPro"/>
</dbReference>
<sequence>MGTGNHEDRLPFSNAADVYAFGTIWYELQARGWPLTNQPAEATIWQVGSGEGIKKVLAKVSLGKEVTEILSACWSFKLEERPSFTQLTDILEKLPKLNRRLSHPGHFWKSAEWLVSDDPAGEEAGCEGPGLAWLHICGCEASWTYCQILIGSDTGSGLW</sequence>
<evidence type="ECO:0000259" key="1">
    <source>
        <dbReference type="Pfam" id="PF07714"/>
    </source>
</evidence>
<organism evidence="2 3">
    <name type="scientific">Hucho hucho</name>
    <name type="common">huchen</name>
    <dbReference type="NCBI Taxonomy" id="62062"/>
    <lineage>
        <taxon>Eukaryota</taxon>
        <taxon>Metazoa</taxon>
        <taxon>Chordata</taxon>
        <taxon>Craniata</taxon>
        <taxon>Vertebrata</taxon>
        <taxon>Euteleostomi</taxon>
        <taxon>Actinopterygii</taxon>
        <taxon>Neopterygii</taxon>
        <taxon>Teleostei</taxon>
        <taxon>Protacanthopterygii</taxon>
        <taxon>Salmoniformes</taxon>
        <taxon>Salmonidae</taxon>
        <taxon>Salmoninae</taxon>
        <taxon>Hucho</taxon>
    </lineage>
</organism>
<dbReference type="InterPro" id="IPR011009">
    <property type="entry name" value="Kinase-like_dom_sf"/>
</dbReference>
<dbReference type="SUPFAM" id="SSF56112">
    <property type="entry name" value="Protein kinase-like (PK-like)"/>
    <property type="match status" value="1"/>
</dbReference>
<dbReference type="InterPro" id="IPR001245">
    <property type="entry name" value="Ser-Thr/Tyr_kinase_cat_dom"/>
</dbReference>